<protein>
    <recommendedName>
        <fullName evidence="1">Heterokaryon incompatibility domain-containing protein</fullName>
    </recommendedName>
</protein>
<accession>A0A5N6Y430</accession>
<organism evidence="2">
    <name type="scientific">Aspergillus arachidicola</name>
    <dbReference type="NCBI Taxonomy" id="656916"/>
    <lineage>
        <taxon>Eukaryota</taxon>
        <taxon>Fungi</taxon>
        <taxon>Dikarya</taxon>
        <taxon>Ascomycota</taxon>
        <taxon>Pezizomycotina</taxon>
        <taxon>Eurotiomycetes</taxon>
        <taxon>Eurotiomycetidae</taxon>
        <taxon>Eurotiales</taxon>
        <taxon>Aspergillaceae</taxon>
        <taxon>Aspergillus</taxon>
        <taxon>Aspergillus subgen. Circumdati</taxon>
    </lineage>
</organism>
<feature type="domain" description="Heterokaryon incompatibility" evidence="1">
    <location>
        <begin position="55"/>
        <end position="189"/>
    </location>
</feature>
<dbReference type="InterPro" id="IPR052895">
    <property type="entry name" value="HetReg/Transcr_Mod"/>
</dbReference>
<dbReference type="Pfam" id="PF23397">
    <property type="entry name" value="DUF7104"/>
    <property type="match status" value="5"/>
</dbReference>
<dbReference type="InterPro" id="IPR010730">
    <property type="entry name" value="HET"/>
</dbReference>
<dbReference type="EMBL" id="ML737150">
    <property type="protein sequence ID" value="KAE8340222.1"/>
    <property type="molecule type" value="Genomic_DNA"/>
</dbReference>
<sequence>MYPNPKRNPYSTLRLGPNTIRLVRLLPPERDDAQIKCELFNYSLQESSGGRKHLYEALSYVWGSGSKPCTIFLNGIAFAVTQNLHAALSHLRDPQLERTIWVDAICIDQGNDDEKSIQIPLMRAIYAHADRVIVWLGEAIEDGDKALKTIHRLAEDQTYLQAQSAKTSNNACLKLLQREWFQRIWVLQEVGVARCISMMCGSVQINGHVFCEGLGTLGYSLNLPRTIHPVVHLIKGALFRSSYEIDPRGTHTIGELLDMYHNHHATVMHDKVYALLGLSVEDPDSIDLKPNYRLPWNDVLKNTAIHVFPGVCSVETWPEVPVAVIKGRGWILGYVDSVEESPSNYGYQRINVNYNNTARLLGGKDIWGTRWTLQASAESIREGNIVYLLQGAPSPLIIELCNDHFTVIVSTVPLRPGGNIKFPGIMPVQQNFLIQDSISDIYMTWKISSADKENNCGLRYQRELISVVPHYQEKASEKAKRLHSVSLIEEDWEDQLRYVLQQCGESLSISENVVKQLREHFGNSFPISENVVKVAAANNPEIIQQLCEHFGESLPISENVVKAAAANNWYGSRILQQLREHFGESLPISENVVKAAAASGKDGFDIIRQLREYFGESLPISENVVKAAAANNWHGSLIIQQLCEHFGENLPISEDVVKTAAANQTYGFEIIQQLREHFGEALPISENMVKAAVAEELYRSELMRQLREHFGDSFPF</sequence>
<dbReference type="Proteomes" id="UP000325558">
    <property type="component" value="Unassembled WGS sequence"/>
</dbReference>
<proteinExistence type="predicted"/>
<evidence type="ECO:0000259" key="1">
    <source>
        <dbReference type="Pfam" id="PF06985"/>
    </source>
</evidence>
<dbReference type="InterPro" id="IPR055530">
    <property type="entry name" value="DUF7104"/>
</dbReference>
<dbReference type="PANTHER" id="PTHR24148">
    <property type="entry name" value="ANKYRIN REPEAT DOMAIN-CONTAINING PROTEIN 39 HOMOLOG-RELATED"/>
    <property type="match status" value="1"/>
</dbReference>
<name>A0A5N6Y430_9EURO</name>
<reference evidence="2" key="1">
    <citation type="submission" date="2019-04" db="EMBL/GenBank/DDBJ databases">
        <title>Friends and foes A comparative genomics study of 23 Aspergillus species from section Flavi.</title>
        <authorList>
            <consortium name="DOE Joint Genome Institute"/>
            <person name="Kjaerbolling I."/>
            <person name="Vesth T."/>
            <person name="Frisvad J.C."/>
            <person name="Nybo J.L."/>
            <person name="Theobald S."/>
            <person name="Kildgaard S."/>
            <person name="Isbrandt T."/>
            <person name="Kuo A."/>
            <person name="Sato A."/>
            <person name="Lyhne E.K."/>
            <person name="Kogle M.E."/>
            <person name="Wiebenga A."/>
            <person name="Kun R.S."/>
            <person name="Lubbers R.J."/>
            <person name="Makela M.R."/>
            <person name="Barry K."/>
            <person name="Chovatia M."/>
            <person name="Clum A."/>
            <person name="Daum C."/>
            <person name="Haridas S."/>
            <person name="He G."/>
            <person name="LaButti K."/>
            <person name="Lipzen A."/>
            <person name="Mondo S."/>
            <person name="Riley R."/>
            <person name="Salamov A."/>
            <person name="Simmons B.A."/>
            <person name="Magnuson J.K."/>
            <person name="Henrissat B."/>
            <person name="Mortensen U.H."/>
            <person name="Larsen T.O."/>
            <person name="Devries R.P."/>
            <person name="Grigoriev I.V."/>
            <person name="Machida M."/>
            <person name="Baker S.E."/>
            <person name="Andersen M.R."/>
        </authorList>
    </citation>
    <scope>NUCLEOTIDE SEQUENCE</scope>
    <source>
        <strain evidence="2">CBS 117612</strain>
    </source>
</reference>
<dbReference type="AlphaFoldDB" id="A0A5N6Y430"/>
<gene>
    <name evidence="2" type="ORF">BDV24DRAFT_175498</name>
</gene>
<evidence type="ECO:0000313" key="2">
    <source>
        <dbReference type="EMBL" id="KAE8340222.1"/>
    </source>
</evidence>
<dbReference type="Pfam" id="PF06985">
    <property type="entry name" value="HET"/>
    <property type="match status" value="1"/>
</dbReference>
<dbReference type="OrthoDB" id="3477286at2759"/>
<dbReference type="PANTHER" id="PTHR24148:SF78">
    <property type="entry name" value="HETEROKARYON INCOMPATIBILITY DOMAIN-CONTAINING PROTEIN"/>
    <property type="match status" value="1"/>
</dbReference>